<keyword evidence="3" id="KW-0050">Antiport</keyword>
<keyword evidence="7 10" id="KW-0472">Membrane</keyword>
<feature type="compositionally biased region" description="Basic and acidic residues" evidence="9">
    <location>
        <begin position="393"/>
        <end position="420"/>
    </location>
</feature>
<proteinExistence type="inferred from homology"/>
<comment type="similarity">
    <text evidence="2">Belongs to the cation diffusion facilitator (CDF) transporter (TC 2.A.4) family. SLC30A subfamily.</text>
</comment>
<feature type="transmembrane region" description="Helical" evidence="10">
    <location>
        <begin position="245"/>
        <end position="270"/>
    </location>
</feature>
<feature type="compositionally biased region" description="Basic residues" evidence="9">
    <location>
        <begin position="373"/>
        <end position="392"/>
    </location>
</feature>
<dbReference type="GeneTree" id="ENSGT00940000157545"/>
<evidence type="ECO:0000256" key="5">
    <source>
        <dbReference type="ARBA" id="ARBA00022906"/>
    </source>
</evidence>
<keyword evidence="5" id="KW-0862">Zinc</keyword>
<feature type="transmembrane region" description="Helical" evidence="10">
    <location>
        <begin position="508"/>
        <end position="526"/>
    </location>
</feature>
<keyword evidence="5" id="KW-0864">Zinc transport</keyword>
<evidence type="ECO:0000313" key="13">
    <source>
        <dbReference type="Proteomes" id="UP000694388"/>
    </source>
</evidence>
<name>A0A8C4QYV6_EPTBU</name>
<evidence type="ECO:0000256" key="6">
    <source>
        <dbReference type="ARBA" id="ARBA00022989"/>
    </source>
</evidence>
<feature type="compositionally biased region" description="Basic and acidic residues" evidence="9">
    <location>
        <begin position="451"/>
        <end position="461"/>
    </location>
</feature>
<keyword evidence="6 10" id="KW-1133">Transmembrane helix</keyword>
<dbReference type="InterPro" id="IPR050681">
    <property type="entry name" value="CDF/SLC30A"/>
</dbReference>
<feature type="region of interest" description="Disordered" evidence="9">
    <location>
        <begin position="373"/>
        <end position="466"/>
    </location>
</feature>
<dbReference type="PANTHER" id="PTHR11562">
    <property type="entry name" value="CATION EFFLUX PROTEIN/ ZINC TRANSPORTER"/>
    <property type="match status" value="1"/>
</dbReference>
<dbReference type="Ensembl" id="ENSEBUT00000022834.1">
    <property type="protein sequence ID" value="ENSEBUP00000022258.1"/>
    <property type="gene ID" value="ENSEBUG00000013716.1"/>
</dbReference>
<dbReference type="GO" id="GO:0005886">
    <property type="term" value="C:plasma membrane"/>
    <property type="evidence" value="ECO:0007669"/>
    <property type="project" value="TreeGrafter"/>
</dbReference>
<dbReference type="InterPro" id="IPR058533">
    <property type="entry name" value="Cation_efflux_TM"/>
</dbReference>
<dbReference type="Pfam" id="PF01545">
    <property type="entry name" value="Cation_efflux"/>
    <property type="match status" value="1"/>
</dbReference>
<dbReference type="GO" id="GO:0005385">
    <property type="term" value="F:zinc ion transmembrane transporter activity"/>
    <property type="evidence" value="ECO:0007669"/>
    <property type="project" value="TreeGrafter"/>
</dbReference>
<evidence type="ECO:0000256" key="7">
    <source>
        <dbReference type="ARBA" id="ARBA00023136"/>
    </source>
</evidence>
<dbReference type="InterPro" id="IPR002524">
    <property type="entry name" value="Cation_efflux"/>
</dbReference>
<evidence type="ECO:0000256" key="3">
    <source>
        <dbReference type="ARBA" id="ARBA00022449"/>
    </source>
</evidence>
<feature type="domain" description="Cation efflux protein transmembrane" evidence="11">
    <location>
        <begin position="246"/>
        <end position="533"/>
    </location>
</feature>
<evidence type="ECO:0000256" key="9">
    <source>
        <dbReference type="SAM" id="MobiDB-lite"/>
    </source>
</evidence>
<evidence type="ECO:0000256" key="4">
    <source>
        <dbReference type="ARBA" id="ARBA00022692"/>
    </source>
</evidence>
<reference evidence="12" key="1">
    <citation type="submission" date="2025-05" db="UniProtKB">
        <authorList>
            <consortium name="Ensembl"/>
        </authorList>
    </citation>
    <scope>IDENTIFICATION</scope>
</reference>
<feature type="transmembrane region" description="Helical" evidence="10">
    <location>
        <begin position="276"/>
        <end position="296"/>
    </location>
</feature>
<dbReference type="InterPro" id="IPR027469">
    <property type="entry name" value="Cation_efflux_TMD_sf"/>
</dbReference>
<dbReference type="AlphaFoldDB" id="A0A8C4QYV6"/>
<dbReference type="PANTHER" id="PTHR11562:SF27">
    <property type="entry name" value="PROTON-COUPLED ZINC ANTIPORTER SLC30A4-RELATED"/>
    <property type="match status" value="1"/>
</dbReference>
<evidence type="ECO:0000256" key="1">
    <source>
        <dbReference type="ARBA" id="ARBA00004141"/>
    </source>
</evidence>
<evidence type="ECO:0000313" key="12">
    <source>
        <dbReference type="Ensembl" id="ENSEBUP00000022258.1"/>
    </source>
</evidence>
<keyword evidence="13" id="KW-1185">Reference proteome</keyword>
<keyword evidence="5" id="KW-0406">Ion transport</keyword>
<feature type="compositionally biased region" description="Low complexity" evidence="9">
    <location>
        <begin position="421"/>
        <end position="432"/>
    </location>
</feature>
<dbReference type="Ensembl" id="ENSEBUT00000022847.1">
    <property type="protein sequence ID" value="ENSEBUP00000022272.1"/>
    <property type="gene ID" value="ENSEBUG00000013716.1"/>
</dbReference>
<dbReference type="GO" id="GO:0015297">
    <property type="term" value="F:antiporter activity"/>
    <property type="evidence" value="ECO:0007669"/>
    <property type="project" value="UniProtKB-KW"/>
</dbReference>
<accession>A0A8C4QYV6</accession>
<dbReference type="GO" id="GO:0010043">
    <property type="term" value="P:response to zinc ion"/>
    <property type="evidence" value="ECO:0007669"/>
    <property type="project" value="TreeGrafter"/>
</dbReference>
<evidence type="ECO:0000256" key="8">
    <source>
        <dbReference type="ARBA" id="ARBA00048349"/>
    </source>
</evidence>
<keyword evidence="4 10" id="KW-0812">Transmembrane</keyword>
<dbReference type="Gene3D" id="1.20.1510.10">
    <property type="entry name" value="Cation efflux protein transmembrane domain"/>
    <property type="match status" value="1"/>
</dbReference>
<dbReference type="NCBIfam" id="TIGR01297">
    <property type="entry name" value="CDF"/>
    <property type="match status" value="1"/>
</dbReference>
<feature type="transmembrane region" description="Helical" evidence="10">
    <location>
        <begin position="351"/>
        <end position="368"/>
    </location>
</feature>
<keyword evidence="5" id="KW-0813">Transport</keyword>
<comment type="subcellular location">
    <subcellularLocation>
        <location evidence="1">Membrane</location>
        <topology evidence="1">Multi-pass membrane protein</topology>
    </subcellularLocation>
</comment>
<feature type="transmembrane region" description="Helical" evidence="10">
    <location>
        <begin position="317"/>
        <end position="339"/>
    </location>
</feature>
<dbReference type="Proteomes" id="UP000694388">
    <property type="component" value="Unplaced"/>
</dbReference>
<protein>
    <submittedName>
        <fullName evidence="12">Solute carrier family 30 member 4</fullName>
    </submittedName>
</protein>
<evidence type="ECO:0000259" key="11">
    <source>
        <dbReference type="Pfam" id="PF01545"/>
    </source>
</evidence>
<sequence length="622" mass="68175">MVWLLKEKGQRNSASPVITPTELGISNPRYLPDVDEDCENWVDGILRRARGGSRSPAIWSVRSSVSEDVIMEEVTTSCDCLGIEQPSNSCHDQGKPSINCCGKETSSIHHHGNGQGDCQGRKQLVGAYDTGQKLHPDCKVMRQEMKHAAHGTCTTSGDKSHTPHSKCVCNGNQFTQTEEWAVDPKCELELNQSGDDSDGQDDKHGICIRQRQDRSLGDDGHEEATCLGCRLKLETKEKNQKSRSVLILAGVLYTLFMIAEFVGGTIANSLAVMTDALHLLTDLVGIVLSLGAMWLAQRPGPLRLPFGLYRAEALASLLSVLLIWLLTGVLVYQACLRIWAKDFELQADPMIITSGLGVIVNIVMGLLLHQSGHGHSHGHSHLPRHTKSQGHAHSHDHGHSHDHSHSHDHDHTHDHGDSDSIGHNNNQNNTRHNNSHNHDQPVSLSPAQCEAADHGSSEGQKKPGGHGPSLLVRAAFVHALGDLAQSMGVLIAAYIIRFKPEYKIADPICTFLFSVLVLMSTTRILWDTTLLLMEGTPRHVDINEIHLQLAILPGVHEVERLYVWGLSTNVLVAIVQLQLEPGADWSEVRLATTRLLVGSFKIHACAVDIRPAGHPACRFCLI</sequence>
<evidence type="ECO:0000256" key="2">
    <source>
        <dbReference type="ARBA" id="ARBA00008873"/>
    </source>
</evidence>
<organism evidence="12 13">
    <name type="scientific">Eptatretus burgeri</name>
    <name type="common">Inshore hagfish</name>
    <dbReference type="NCBI Taxonomy" id="7764"/>
    <lineage>
        <taxon>Eukaryota</taxon>
        <taxon>Metazoa</taxon>
        <taxon>Chordata</taxon>
        <taxon>Craniata</taxon>
        <taxon>Vertebrata</taxon>
        <taxon>Cyclostomata</taxon>
        <taxon>Myxini</taxon>
        <taxon>Myxiniformes</taxon>
        <taxon>Myxinidae</taxon>
        <taxon>Eptatretinae</taxon>
        <taxon>Eptatretus</taxon>
    </lineage>
</organism>
<dbReference type="SUPFAM" id="SSF161111">
    <property type="entry name" value="Cation efflux protein transmembrane domain-like"/>
    <property type="match status" value="1"/>
</dbReference>
<comment type="catalytic activity">
    <reaction evidence="8">
        <text>Zn(2+)(in) + 2 H(+)(out) = Zn(2+)(out) + 2 H(+)(in)</text>
        <dbReference type="Rhea" id="RHEA:72627"/>
        <dbReference type="ChEBI" id="CHEBI:15378"/>
        <dbReference type="ChEBI" id="CHEBI:29105"/>
    </reaction>
</comment>
<evidence type="ECO:0000256" key="10">
    <source>
        <dbReference type="SAM" id="Phobius"/>
    </source>
</evidence>